<name>A0AAD5QTD8_PARTN</name>
<sequence>MGWEEGRFPQKSSEGRKLREVGPTLLTENFTLISSHIGTPLKERILGSKSDLVVIEMSSESDRRDLYNHYRDVVRKMMYSNGDLEDPIPYCVDLVLDMVKFQMVKRLLQFAAAAEYVSEGLDDHLVDDSDDDEVRTTRIPDSSLTRMKSFVNSIGLGESADDLLKLNDSEEDERKRRIANFVKHELPSDEYSRFSAARSATFLDEVKGGSKRKHKEGNLLWWLGAPQCEPSVSFILAFTGREVVAYFVDAAVTVMRTEESNLFLNDTKDSHVAAPYEDCPLQIRHYTEALRRCEGWRRHRDFLFGYNETVETDVDCQEKADNSASLNSGTEENGCQQVTNGSDSLNGGITYM</sequence>
<evidence type="ECO:0000256" key="1">
    <source>
        <dbReference type="SAM" id="MobiDB-lite"/>
    </source>
</evidence>
<evidence type="ECO:0000313" key="3">
    <source>
        <dbReference type="Proteomes" id="UP001196413"/>
    </source>
</evidence>
<proteinExistence type="predicted"/>
<dbReference type="EMBL" id="JAHQIW010004047">
    <property type="protein sequence ID" value="KAJ1360969.1"/>
    <property type="molecule type" value="Genomic_DNA"/>
</dbReference>
<feature type="region of interest" description="Disordered" evidence="1">
    <location>
        <begin position="323"/>
        <end position="352"/>
    </location>
</feature>
<evidence type="ECO:0000313" key="2">
    <source>
        <dbReference type="EMBL" id="KAJ1360969.1"/>
    </source>
</evidence>
<comment type="caution">
    <text evidence="2">The sequence shown here is derived from an EMBL/GenBank/DDBJ whole genome shotgun (WGS) entry which is preliminary data.</text>
</comment>
<accession>A0AAD5QTD8</accession>
<reference evidence="2" key="1">
    <citation type="submission" date="2021-06" db="EMBL/GenBank/DDBJ databases">
        <title>Parelaphostrongylus tenuis whole genome reference sequence.</title>
        <authorList>
            <person name="Garwood T.J."/>
            <person name="Larsen P.A."/>
            <person name="Fountain-Jones N.M."/>
            <person name="Garbe J.R."/>
            <person name="Macchietto M.G."/>
            <person name="Kania S.A."/>
            <person name="Gerhold R.W."/>
            <person name="Richards J.E."/>
            <person name="Wolf T.M."/>
        </authorList>
    </citation>
    <scope>NUCLEOTIDE SEQUENCE</scope>
    <source>
        <strain evidence="2">MNPRO001-30</strain>
        <tissue evidence="2">Meninges</tissue>
    </source>
</reference>
<dbReference type="AlphaFoldDB" id="A0AAD5QTD8"/>
<protein>
    <submittedName>
        <fullName evidence="2">Uncharacterized protein</fullName>
    </submittedName>
</protein>
<dbReference type="Proteomes" id="UP001196413">
    <property type="component" value="Unassembled WGS sequence"/>
</dbReference>
<organism evidence="2 3">
    <name type="scientific">Parelaphostrongylus tenuis</name>
    <name type="common">Meningeal worm</name>
    <dbReference type="NCBI Taxonomy" id="148309"/>
    <lineage>
        <taxon>Eukaryota</taxon>
        <taxon>Metazoa</taxon>
        <taxon>Ecdysozoa</taxon>
        <taxon>Nematoda</taxon>
        <taxon>Chromadorea</taxon>
        <taxon>Rhabditida</taxon>
        <taxon>Rhabditina</taxon>
        <taxon>Rhabditomorpha</taxon>
        <taxon>Strongyloidea</taxon>
        <taxon>Metastrongylidae</taxon>
        <taxon>Parelaphostrongylus</taxon>
    </lineage>
</organism>
<gene>
    <name evidence="2" type="ORF">KIN20_020104</name>
</gene>
<keyword evidence="3" id="KW-1185">Reference proteome</keyword>